<dbReference type="EMBL" id="CP158485">
    <property type="protein sequence ID" value="XBY61308.1"/>
    <property type="molecule type" value="Genomic_DNA"/>
</dbReference>
<dbReference type="InterPro" id="IPR025154">
    <property type="entry name" value="Put_metallopeptidase_dom"/>
</dbReference>
<accession>A0AAU7XX47</accession>
<dbReference type="Pfam" id="PF13203">
    <property type="entry name" value="DUF2201_N"/>
    <property type="match status" value="1"/>
</dbReference>
<name>A0AAU7XX47_9GAMM</name>
<proteinExistence type="predicted"/>
<evidence type="ECO:0000259" key="1">
    <source>
        <dbReference type="Pfam" id="PF13203"/>
    </source>
</evidence>
<sequence>MSQAESLQGASSGVEALIERLRGEGVEQGREEARRIVGDAERRATWMIEQADRAYWAETLPVMEMLSEFLTLTPVLRQQIVTASTDGRHLYFCPHYSATLSDESRRFLHAHLIWHCVAGHLTAPLVANRHRWHLACDHEVNVLLMALGLILPSNTLLFPVCVGRSAIDVYRWLAGHPDTSLEITADIHPAALWDYLPNTNPDQRMTALWRRRAHLIARDSDVLPERVAKFCEAR</sequence>
<geneLocation type="plasmid" evidence="2">
    <name>plasA</name>
</geneLocation>
<evidence type="ECO:0000313" key="2">
    <source>
        <dbReference type="EMBL" id="XBY61308.1"/>
    </source>
</evidence>
<dbReference type="KEGG" id="vrs:V8F66_22360"/>
<protein>
    <recommendedName>
        <fullName evidence="1">Putative metallopeptidase domain-containing protein</fullName>
    </recommendedName>
</protein>
<dbReference type="AlphaFoldDB" id="A0AAU7XX47"/>
<keyword evidence="2" id="KW-0614">Plasmid</keyword>
<organism evidence="2">
    <name type="scientific">Vreelandella sp. SM1641</name>
    <dbReference type="NCBI Taxonomy" id="3126101"/>
    <lineage>
        <taxon>Bacteria</taxon>
        <taxon>Pseudomonadati</taxon>
        <taxon>Pseudomonadota</taxon>
        <taxon>Gammaproteobacteria</taxon>
        <taxon>Oceanospirillales</taxon>
        <taxon>Halomonadaceae</taxon>
        <taxon>Vreelandella</taxon>
    </lineage>
</organism>
<gene>
    <name evidence="2" type="ORF">V8F66_22360</name>
</gene>
<dbReference type="RefSeq" id="WP_082072719.1">
    <property type="nucleotide sequence ID" value="NZ_CP158485.1"/>
</dbReference>
<reference evidence="2" key="1">
    <citation type="submission" date="2024-02" db="EMBL/GenBank/DDBJ databases">
        <title>Complete genome sequence of Vreelandella sp. SM1641, a marine exopolysaccharide-producing bacterium isolated from deep-sea hydrothermal sediment of the southwest Indian Ocean.</title>
        <authorList>
            <person name="Zhu H."/>
            <person name="Sun M."/>
        </authorList>
    </citation>
    <scope>NUCLEOTIDE SEQUENCE</scope>
    <source>
        <strain evidence="2">SM1641</strain>
        <plasmid evidence="2">plasA</plasmid>
    </source>
</reference>
<feature type="domain" description="Putative metallopeptidase" evidence="1">
    <location>
        <begin position="71"/>
        <end position="156"/>
    </location>
</feature>